<dbReference type="InterPro" id="IPR000700">
    <property type="entry name" value="PAS-assoc_C"/>
</dbReference>
<protein>
    <submittedName>
        <fullName evidence="4">EAL domain-containing protein</fullName>
    </submittedName>
</protein>
<dbReference type="InterPro" id="IPR043128">
    <property type="entry name" value="Rev_trsase/Diguanyl_cyclase"/>
</dbReference>
<dbReference type="PANTHER" id="PTHR33121">
    <property type="entry name" value="CYCLIC DI-GMP PHOSPHODIESTERASE PDEF"/>
    <property type="match status" value="1"/>
</dbReference>
<dbReference type="Pfam" id="PF00990">
    <property type="entry name" value="GGDEF"/>
    <property type="match status" value="1"/>
</dbReference>
<organism evidence="4 5">
    <name type="scientific">Undibacter mobilis</name>
    <dbReference type="NCBI Taxonomy" id="2292256"/>
    <lineage>
        <taxon>Bacteria</taxon>
        <taxon>Pseudomonadati</taxon>
        <taxon>Pseudomonadota</taxon>
        <taxon>Alphaproteobacteria</taxon>
        <taxon>Hyphomicrobiales</taxon>
        <taxon>Nitrobacteraceae</taxon>
        <taxon>Undibacter</taxon>
    </lineage>
</organism>
<evidence type="ECO:0000259" key="1">
    <source>
        <dbReference type="PROSITE" id="PS50113"/>
    </source>
</evidence>
<comment type="caution">
    <text evidence="4">The sequence shown here is derived from an EMBL/GenBank/DDBJ whole genome shotgun (WGS) entry which is preliminary data.</text>
</comment>
<dbReference type="SUPFAM" id="SSF141868">
    <property type="entry name" value="EAL domain-like"/>
    <property type="match status" value="1"/>
</dbReference>
<sequence length="566" mass="60992">MKAGETAFGAADILRLVGEATYEWRLDTDRLSWSSHAAAVLGVADVAALETGSGFARCVDAAAGISRLDAVTKSPQRDAGDGVAYEAQYAFKRADGTTTWIEDTGRWFAGADGKPARACGVVRSIDERHKRELELEHLAKFDPLTGELNRASIIEILSKTLDDTIRFRGSCGFLLAAIDHLGNLNDAYGFEVTENVIAEVGKRIRARVRGKDFFGRISGNKFAVVLTSCTPDELSVAAERLLAGVREEPISTSAGSVAVTITIGGVNAPRHASTLDEVLSRSQDALTAARDKRRGSFAAYRPSVERDALRKESLRATDEIIAALNGRRISLAFEPVVDARSRDVAFYECLIRAHREDGTALNAGDIIPAAERLGLVRMLDHRVLELVVAELIAAPQLSTSVNVSPASAIDPAWWNGLGAMLRANPGVGERLIVEITETTDIQDVDDARGFVTRVKDFGCRIAIDDFGAGHTSFRNLRGLGVDIVKIDGAFVQNITRSDDDRAFVQTMIDLAHRLRIKAVAEWVQDDAAAAMLRDWGCDYMQGALIGLASAEKPWTGGAGQAATATK</sequence>
<dbReference type="InterPro" id="IPR035919">
    <property type="entry name" value="EAL_sf"/>
</dbReference>
<dbReference type="SUPFAM" id="SSF55073">
    <property type="entry name" value="Nucleotide cyclase"/>
    <property type="match status" value="1"/>
</dbReference>
<proteinExistence type="predicted"/>
<dbReference type="Proteomes" id="UP000263993">
    <property type="component" value="Unassembled WGS sequence"/>
</dbReference>
<dbReference type="CDD" id="cd01948">
    <property type="entry name" value="EAL"/>
    <property type="match status" value="1"/>
</dbReference>
<feature type="domain" description="GGDEF" evidence="3">
    <location>
        <begin position="169"/>
        <end position="302"/>
    </location>
</feature>
<evidence type="ECO:0000313" key="4">
    <source>
        <dbReference type="EMBL" id="RDV05688.1"/>
    </source>
</evidence>
<name>A0A371BDW3_9BRAD</name>
<dbReference type="SMART" id="SM00267">
    <property type="entry name" value="GGDEF"/>
    <property type="match status" value="1"/>
</dbReference>
<gene>
    <name evidence="4" type="ORF">DXH78_04120</name>
</gene>
<dbReference type="OrthoDB" id="23692at2"/>
<dbReference type="NCBIfam" id="TIGR00254">
    <property type="entry name" value="GGDEF"/>
    <property type="match status" value="1"/>
</dbReference>
<feature type="domain" description="EAL" evidence="2">
    <location>
        <begin position="313"/>
        <end position="562"/>
    </location>
</feature>
<dbReference type="PROSITE" id="PS50113">
    <property type="entry name" value="PAC"/>
    <property type="match status" value="1"/>
</dbReference>
<dbReference type="AlphaFoldDB" id="A0A371BDW3"/>
<evidence type="ECO:0000313" key="5">
    <source>
        <dbReference type="Proteomes" id="UP000263993"/>
    </source>
</evidence>
<reference evidence="5" key="1">
    <citation type="submission" date="2018-08" db="EMBL/GenBank/DDBJ databases">
        <authorList>
            <person name="Kim S.-J."/>
            <person name="Jung G.-Y."/>
        </authorList>
    </citation>
    <scope>NUCLEOTIDE SEQUENCE [LARGE SCALE GENOMIC DNA]</scope>
    <source>
        <strain evidence="5">GY_H</strain>
    </source>
</reference>
<dbReference type="Gene3D" id="3.30.70.270">
    <property type="match status" value="1"/>
</dbReference>
<dbReference type="InterPro" id="IPR000160">
    <property type="entry name" value="GGDEF_dom"/>
</dbReference>
<dbReference type="PROSITE" id="PS50887">
    <property type="entry name" value="GGDEF"/>
    <property type="match status" value="1"/>
</dbReference>
<dbReference type="EMBL" id="QRGO01000001">
    <property type="protein sequence ID" value="RDV05688.1"/>
    <property type="molecule type" value="Genomic_DNA"/>
</dbReference>
<feature type="domain" description="PAC" evidence="1">
    <location>
        <begin position="85"/>
        <end position="137"/>
    </location>
</feature>
<dbReference type="SMART" id="SM00052">
    <property type="entry name" value="EAL"/>
    <property type="match status" value="1"/>
</dbReference>
<dbReference type="SUPFAM" id="SSF55785">
    <property type="entry name" value="PYP-like sensor domain (PAS domain)"/>
    <property type="match status" value="1"/>
</dbReference>
<dbReference type="Pfam" id="PF00563">
    <property type="entry name" value="EAL"/>
    <property type="match status" value="1"/>
</dbReference>
<dbReference type="Gene3D" id="3.20.20.450">
    <property type="entry name" value="EAL domain"/>
    <property type="match status" value="1"/>
</dbReference>
<dbReference type="CDD" id="cd01949">
    <property type="entry name" value="GGDEF"/>
    <property type="match status" value="1"/>
</dbReference>
<dbReference type="InterPro" id="IPR029787">
    <property type="entry name" value="Nucleotide_cyclase"/>
</dbReference>
<dbReference type="InterPro" id="IPR050706">
    <property type="entry name" value="Cyclic-di-GMP_PDE-like"/>
</dbReference>
<dbReference type="GO" id="GO:0071111">
    <property type="term" value="F:cyclic-guanylate-specific phosphodiesterase activity"/>
    <property type="evidence" value="ECO:0007669"/>
    <property type="project" value="InterPro"/>
</dbReference>
<dbReference type="InterPro" id="IPR035965">
    <property type="entry name" value="PAS-like_dom_sf"/>
</dbReference>
<dbReference type="PROSITE" id="PS50883">
    <property type="entry name" value="EAL"/>
    <property type="match status" value="1"/>
</dbReference>
<accession>A0A371BDW3</accession>
<dbReference type="PANTHER" id="PTHR33121:SF79">
    <property type="entry name" value="CYCLIC DI-GMP PHOSPHODIESTERASE PDED-RELATED"/>
    <property type="match status" value="1"/>
</dbReference>
<evidence type="ECO:0000259" key="2">
    <source>
        <dbReference type="PROSITE" id="PS50883"/>
    </source>
</evidence>
<evidence type="ECO:0000259" key="3">
    <source>
        <dbReference type="PROSITE" id="PS50887"/>
    </source>
</evidence>
<dbReference type="InterPro" id="IPR001633">
    <property type="entry name" value="EAL_dom"/>
</dbReference>
<keyword evidence="5" id="KW-1185">Reference proteome</keyword>
<dbReference type="Gene3D" id="3.30.450.20">
    <property type="entry name" value="PAS domain"/>
    <property type="match status" value="1"/>
</dbReference>